<dbReference type="VEuPathDB" id="FungiDB:T551_03740"/>
<keyword evidence="4" id="KW-1185">Reference proteome</keyword>
<feature type="non-terminal residue" evidence="3">
    <location>
        <position position="1"/>
    </location>
</feature>
<organism evidence="3 4">
    <name type="scientific">Pneumocystis jirovecii (strain RU7)</name>
    <name type="common">Human pneumocystis pneumonia agent</name>
    <dbReference type="NCBI Taxonomy" id="1408657"/>
    <lineage>
        <taxon>Eukaryota</taxon>
        <taxon>Fungi</taxon>
        <taxon>Dikarya</taxon>
        <taxon>Ascomycota</taxon>
        <taxon>Taphrinomycotina</taxon>
        <taxon>Pneumocystomycetes</taxon>
        <taxon>Pneumocystaceae</taxon>
        <taxon>Pneumocystis</taxon>
    </lineage>
</organism>
<dbReference type="Proteomes" id="UP000053447">
    <property type="component" value="Unassembled WGS sequence"/>
</dbReference>
<comment type="caution">
    <text evidence="3">The sequence shown here is derived from an EMBL/GenBank/DDBJ whole genome shotgun (WGS) entry which is preliminary data.</text>
</comment>
<dbReference type="Pfam" id="PF02349">
    <property type="entry name" value="MSG"/>
    <property type="match status" value="5"/>
</dbReference>
<gene>
    <name evidence="3" type="ORF">T551_03740</name>
</gene>
<evidence type="ECO:0000313" key="3">
    <source>
        <dbReference type="EMBL" id="KTW25470.1"/>
    </source>
</evidence>
<dbReference type="InterPro" id="IPR021041">
    <property type="entry name" value="Maj_surf_glycoprot_2_C"/>
</dbReference>
<dbReference type="AlphaFoldDB" id="A0A0W4ZB60"/>
<dbReference type="GeneID" id="28942258"/>
<name>A0A0W4ZB60_PNEJ7</name>
<keyword evidence="1" id="KW-0175">Coiled coil</keyword>
<proteinExistence type="predicted"/>
<dbReference type="EMBL" id="LFWA01000055">
    <property type="protein sequence ID" value="KTW25470.1"/>
    <property type="molecule type" value="Genomic_DNA"/>
</dbReference>
<sequence length="1014" mass="115072">HSLARAVARAVKRQAQSTSGEDEEEVRLLALIAKEDAKDEGKCKEKLGKYCQALHNATIKAEQVYEKLKSFCENGKTEGKCTKLKNKVQEKCNTFKTNLETAVGKGILKLTDGDCKENERQCLFLEGACPTELKDKCNELRNKCYQKKRDEIAEKVLLRALKGSLENEDKCKGKIKDVCLELSEESDELMQKCFDTGSLCKSLVNAVGEKCKSLKKEIKNVLANSGELEKKGYSLFEECYFYGKNCKNPDKPECENFVNKTKEKKIIYKEPSSDFDPTRPEATLAEKINLKKLYLEVAEKGIYIGKPSIKDEAALLALLSKSNAGNTFKNQCKDVIKKKCKDFEKHIILKDLCNNKNITDNPEEKCEELNKELTTRASLISKKIEKYLATTNAKGIIGWHTLHTFLSERECTKLLSDCFYLKGQGPLDKECDNLKAACYKKGLEAVANEALQDRLRGKLQGSNGTWLETLQKDLVKVCEKTKGESDELFVLCMDPIKTALTVSTDLRLRAVALQEHLNEKRDFPTEKDCKELEEKCEVLEKDSREIKWSCYTLKQHCNRLKSIEHLEEELLKENKGYLKDENSCKEEAKKRCEKWFRRENSKFFSACSDLELVCKKITRNVESKCNILKGHMETMNVISEIAKKEEEICGFWAPYCKKYEQNCEKLKNGGKDGQCRKLNKKCKSFLEKEALENKVVEELKGNLLNVGECNNTLNIYCTQLKKAENGLETLCKSKESTKTNIKVREELCEKLVKRVKEKCSKLKDELEEAKEVLEKKEKEYKKTKEEAEKAMDAANLVLSRLEVTDKESTSSAVNNASLAPKETKNATQFKLIRRNAKVQVTKKELEAFDLVAKAFDLYVELKEICDHSQKGCGFRKECPKCKEACKTVDRVCLGLEPLKIKPYEVKTVTETNITTITETVKEAEKTVGDGEKCKSLSTTDTWVTKTSTHTSTSTTTSTVTSRITLTSTRRCKPTKCTTGEEDDAGEVKPSEGLRMNGWSVMRGVLLAMMISFMI</sequence>
<feature type="domain" description="Major surface glycoprotein 2 C-terminal" evidence="2">
    <location>
        <begin position="828"/>
        <end position="856"/>
    </location>
</feature>
<feature type="coiled-coil region" evidence="1">
    <location>
        <begin position="752"/>
        <end position="804"/>
    </location>
</feature>
<protein>
    <recommendedName>
        <fullName evidence="2">Major surface glycoprotein 2 C-terminal domain-containing protein</fullName>
    </recommendedName>
</protein>
<evidence type="ECO:0000259" key="2">
    <source>
        <dbReference type="Pfam" id="PF12373"/>
    </source>
</evidence>
<reference evidence="4" key="1">
    <citation type="journal article" date="2016" name="Nat. Commun.">
        <title>Genome analysis of three Pneumocystis species reveals adaptation mechanisms to life exclusively in mammalian hosts.</title>
        <authorList>
            <person name="Ma L."/>
            <person name="Chen Z."/>
            <person name="Huang D.W."/>
            <person name="Kutty G."/>
            <person name="Ishihara M."/>
            <person name="Wang H."/>
            <person name="Abouelleil A."/>
            <person name="Bishop L."/>
            <person name="Davey E."/>
            <person name="Deng R."/>
            <person name="Deng X."/>
            <person name="Fan L."/>
            <person name="Fantoni G."/>
            <person name="Fitzgerald M."/>
            <person name="Gogineni E."/>
            <person name="Goldberg J.M."/>
            <person name="Handley G."/>
            <person name="Hu X."/>
            <person name="Huber C."/>
            <person name="Jiao X."/>
            <person name="Jones K."/>
            <person name="Levin J.Z."/>
            <person name="Liu Y."/>
            <person name="Macdonald P."/>
            <person name="Melnikov A."/>
            <person name="Raley C."/>
            <person name="Sassi M."/>
            <person name="Sherman B.T."/>
            <person name="Song X."/>
            <person name="Sykes S."/>
            <person name="Tran B."/>
            <person name="Walsh L."/>
            <person name="Xia Y."/>
            <person name="Yang J."/>
            <person name="Young S."/>
            <person name="Zeng Q."/>
            <person name="Zheng X."/>
            <person name="Stephens R."/>
            <person name="Nusbaum C."/>
            <person name="Birren B.W."/>
            <person name="Azadi P."/>
            <person name="Lempicki R.A."/>
            <person name="Cuomo C.A."/>
            <person name="Kovacs J.A."/>
        </authorList>
    </citation>
    <scope>NUCLEOTIDE SEQUENCE [LARGE SCALE GENOMIC DNA]</scope>
    <source>
        <strain evidence="4">RU7</strain>
    </source>
</reference>
<accession>A0A0W4ZB60</accession>
<dbReference type="Pfam" id="PF12373">
    <property type="entry name" value="Msg2_C"/>
    <property type="match status" value="1"/>
</dbReference>
<dbReference type="RefSeq" id="XP_018227786.1">
    <property type="nucleotide sequence ID" value="XM_018376003.1"/>
</dbReference>
<evidence type="ECO:0000313" key="4">
    <source>
        <dbReference type="Proteomes" id="UP000053447"/>
    </source>
</evidence>
<dbReference type="STRING" id="1408657.A0A0W4ZB60"/>
<evidence type="ECO:0000256" key="1">
    <source>
        <dbReference type="SAM" id="Coils"/>
    </source>
</evidence>
<dbReference type="InterPro" id="IPR003330">
    <property type="entry name" value="MSG"/>
</dbReference>
<dbReference type="OrthoDB" id="5415993at2759"/>